<dbReference type="Gene3D" id="3.40.50.720">
    <property type="entry name" value="NAD(P)-binding Rossmann-like Domain"/>
    <property type="match status" value="1"/>
</dbReference>
<dbReference type="PRINTS" id="PR00081">
    <property type="entry name" value="GDHRDH"/>
</dbReference>
<name>A0A8J3SS86_9ACTN</name>
<dbReference type="PRINTS" id="PR00080">
    <property type="entry name" value="SDRFAMILY"/>
</dbReference>
<dbReference type="RefSeq" id="WP_203872902.1">
    <property type="nucleotide sequence ID" value="NZ_BOOK01000002.1"/>
</dbReference>
<organism evidence="4 5">
    <name type="scientific">Planobispora takensis</name>
    <dbReference type="NCBI Taxonomy" id="1367882"/>
    <lineage>
        <taxon>Bacteria</taxon>
        <taxon>Bacillati</taxon>
        <taxon>Actinomycetota</taxon>
        <taxon>Actinomycetes</taxon>
        <taxon>Streptosporangiales</taxon>
        <taxon>Streptosporangiaceae</taxon>
        <taxon>Planobispora</taxon>
    </lineage>
</organism>
<evidence type="ECO:0000259" key="3">
    <source>
        <dbReference type="SMART" id="SM00822"/>
    </source>
</evidence>
<evidence type="ECO:0000256" key="2">
    <source>
        <dbReference type="ARBA" id="ARBA00023002"/>
    </source>
</evidence>
<accession>A0A8J3SS86</accession>
<evidence type="ECO:0000256" key="1">
    <source>
        <dbReference type="ARBA" id="ARBA00006484"/>
    </source>
</evidence>
<dbReference type="InterPro" id="IPR020904">
    <property type="entry name" value="Sc_DH/Rdtase_CS"/>
</dbReference>
<keyword evidence="2" id="KW-0560">Oxidoreductase</keyword>
<dbReference type="SMART" id="SM00822">
    <property type="entry name" value="PKS_KR"/>
    <property type="match status" value="1"/>
</dbReference>
<dbReference type="Pfam" id="PF13561">
    <property type="entry name" value="adh_short_C2"/>
    <property type="match status" value="1"/>
</dbReference>
<feature type="domain" description="Ketoreductase" evidence="3">
    <location>
        <begin position="7"/>
        <end position="175"/>
    </location>
</feature>
<dbReference type="InterPro" id="IPR036291">
    <property type="entry name" value="NAD(P)-bd_dom_sf"/>
</dbReference>
<dbReference type="InterPro" id="IPR002347">
    <property type="entry name" value="SDR_fam"/>
</dbReference>
<dbReference type="Proteomes" id="UP000634476">
    <property type="component" value="Unassembled WGS sequence"/>
</dbReference>
<dbReference type="GO" id="GO:0016616">
    <property type="term" value="F:oxidoreductase activity, acting on the CH-OH group of donors, NAD or NADP as acceptor"/>
    <property type="evidence" value="ECO:0007669"/>
    <property type="project" value="TreeGrafter"/>
</dbReference>
<comment type="similarity">
    <text evidence="1">Belongs to the short-chain dehydrogenases/reductases (SDR) family.</text>
</comment>
<comment type="caution">
    <text evidence="4">The sequence shown here is derived from an EMBL/GenBank/DDBJ whole genome shotgun (WGS) entry which is preliminary data.</text>
</comment>
<dbReference type="NCBIfam" id="NF005559">
    <property type="entry name" value="PRK07231.1"/>
    <property type="match status" value="1"/>
</dbReference>
<dbReference type="PANTHER" id="PTHR42760">
    <property type="entry name" value="SHORT-CHAIN DEHYDROGENASES/REDUCTASES FAMILY MEMBER"/>
    <property type="match status" value="1"/>
</dbReference>
<dbReference type="PROSITE" id="PS00061">
    <property type="entry name" value="ADH_SHORT"/>
    <property type="match status" value="1"/>
</dbReference>
<proteinExistence type="inferred from homology"/>
<dbReference type="FunFam" id="3.40.50.720:FF:000084">
    <property type="entry name" value="Short-chain dehydrogenase reductase"/>
    <property type="match status" value="1"/>
</dbReference>
<dbReference type="SUPFAM" id="SSF51735">
    <property type="entry name" value="NAD(P)-binding Rossmann-fold domains"/>
    <property type="match status" value="1"/>
</dbReference>
<keyword evidence="5" id="KW-1185">Reference proteome</keyword>
<gene>
    <name evidence="4" type="ORF">Pta02_04080</name>
</gene>
<dbReference type="CDD" id="cd05233">
    <property type="entry name" value="SDR_c"/>
    <property type="match status" value="1"/>
</dbReference>
<dbReference type="AlphaFoldDB" id="A0A8J3SS86"/>
<evidence type="ECO:0000313" key="5">
    <source>
        <dbReference type="Proteomes" id="UP000634476"/>
    </source>
</evidence>
<dbReference type="InterPro" id="IPR057326">
    <property type="entry name" value="KR_dom"/>
</dbReference>
<reference evidence="4" key="1">
    <citation type="submission" date="2021-01" db="EMBL/GenBank/DDBJ databases">
        <title>Whole genome shotgun sequence of Planobispora takensis NBRC 109077.</title>
        <authorList>
            <person name="Komaki H."/>
            <person name="Tamura T."/>
        </authorList>
    </citation>
    <scope>NUCLEOTIDE SEQUENCE</scope>
    <source>
        <strain evidence="4">NBRC 109077</strain>
    </source>
</reference>
<evidence type="ECO:0000313" key="4">
    <source>
        <dbReference type="EMBL" id="GIH98399.1"/>
    </source>
</evidence>
<dbReference type="EMBL" id="BOOK01000002">
    <property type="protein sequence ID" value="GIH98399.1"/>
    <property type="molecule type" value="Genomic_DNA"/>
</dbReference>
<protein>
    <submittedName>
        <fullName evidence="4">3-ketoacyl-ACP reductase</fullName>
    </submittedName>
</protein>
<sequence>MTSFDTKVCLVTGAGSGIGRAMALAFAKAGARVVACDIDAGSAGRTAAEIGDAAVAAAADIADEASVAALVETAIESFGRVDVLCNNAGIMDTMALPAGITVEQWERVLRVNLTGTFLVTHAVLPHMLSQGGGAIVNTASEAGIRGGAAGAAYTASKHGVVGLTKSVAWAYAKDGIRCNAILPGPTITNIADGAAFDPAGAARLGPVLALGERLAQPEQMAEAALFLASDAASFVNGAIMPVDGGWSAA</sequence>